<dbReference type="GO" id="GO:0005886">
    <property type="term" value="C:plasma membrane"/>
    <property type="evidence" value="ECO:0007669"/>
    <property type="project" value="UniProtKB-SubCell"/>
</dbReference>
<dbReference type="Pfam" id="PF00528">
    <property type="entry name" value="BPD_transp_1"/>
    <property type="match status" value="1"/>
</dbReference>
<comment type="similarity">
    <text evidence="7">Belongs to the binding-protein-dependent transport system permease family.</text>
</comment>
<feature type="domain" description="ABC transmembrane type-1" evidence="8">
    <location>
        <begin position="72"/>
        <end position="292"/>
    </location>
</feature>
<keyword evidence="3" id="KW-1003">Cell membrane</keyword>
<dbReference type="PANTHER" id="PTHR43005">
    <property type="entry name" value="BLR7065 PROTEIN"/>
    <property type="match status" value="1"/>
</dbReference>
<evidence type="ECO:0000313" key="9">
    <source>
        <dbReference type="EMBL" id="QMS84223.1"/>
    </source>
</evidence>
<dbReference type="InterPro" id="IPR000515">
    <property type="entry name" value="MetI-like"/>
</dbReference>
<dbReference type="RefSeq" id="WP_258877836.1">
    <property type="nucleotide sequence ID" value="NZ_CP048914.1"/>
</dbReference>
<evidence type="ECO:0000313" key="10">
    <source>
        <dbReference type="Proteomes" id="UP000514720"/>
    </source>
</evidence>
<keyword evidence="6 7" id="KW-0472">Membrane</keyword>
<dbReference type="PROSITE" id="PS50928">
    <property type="entry name" value="ABC_TM1"/>
    <property type="match status" value="1"/>
</dbReference>
<evidence type="ECO:0000256" key="7">
    <source>
        <dbReference type="RuleBase" id="RU363032"/>
    </source>
</evidence>
<protein>
    <submittedName>
        <fullName evidence="9">Sugar ABC transporter permease</fullName>
    </submittedName>
</protein>
<dbReference type="GO" id="GO:0055085">
    <property type="term" value="P:transmembrane transport"/>
    <property type="evidence" value="ECO:0007669"/>
    <property type="project" value="InterPro"/>
</dbReference>
<feature type="transmembrane region" description="Helical" evidence="7">
    <location>
        <begin position="76"/>
        <end position="98"/>
    </location>
</feature>
<dbReference type="EMBL" id="CP048914">
    <property type="protein sequence ID" value="QMS84223.1"/>
    <property type="molecule type" value="Genomic_DNA"/>
</dbReference>
<dbReference type="KEGG" id="xcl:G4Z02_00190"/>
<feature type="transmembrane region" description="Helical" evidence="7">
    <location>
        <begin position="222"/>
        <end position="244"/>
    </location>
</feature>
<sequence length="300" mass="33325">MNEKGVKKWLQSPYTFVAPYALLFILLIALPVLVAMFLSFTYFNTIQAPVFIGLKNYVDIFTGDSVFLQKALSNTILFSVVVGPIGYMLSFVLAWMLAQVPHKARTIYAVIIYSPSITGPIMMANVWRILFSGDETGHLNNLLMNVFGIIDTPIQFMQDADWLFPIMIVVSLWSSMGLGFLAMLAGVLNIDRSLYEAAAIDGMRNRWQEIFYITIPSMKPQMLFGAVMAIIGTFNSAGLAAALAGGTAPPQYAGWLIVDHANDFGFTRFEMGYASAITVILLLIVVMFNQISYKLFGERD</sequence>
<dbReference type="AlphaFoldDB" id="A0A7L7KNI7"/>
<keyword evidence="10" id="KW-1185">Reference proteome</keyword>
<evidence type="ECO:0000256" key="6">
    <source>
        <dbReference type="ARBA" id="ARBA00023136"/>
    </source>
</evidence>
<keyword evidence="4 7" id="KW-0812">Transmembrane</keyword>
<proteinExistence type="inferred from homology"/>
<keyword evidence="2 7" id="KW-0813">Transport</keyword>
<evidence type="ECO:0000256" key="3">
    <source>
        <dbReference type="ARBA" id="ARBA00022475"/>
    </source>
</evidence>
<gene>
    <name evidence="9" type="ORF">G4Z02_00190</name>
</gene>
<feature type="transmembrane region" description="Helical" evidence="7">
    <location>
        <begin position="162"/>
        <end position="188"/>
    </location>
</feature>
<feature type="transmembrane region" description="Helical" evidence="7">
    <location>
        <begin position="271"/>
        <end position="289"/>
    </location>
</feature>
<evidence type="ECO:0000256" key="2">
    <source>
        <dbReference type="ARBA" id="ARBA00022448"/>
    </source>
</evidence>
<accession>A0A7L7KNI7</accession>
<dbReference type="Proteomes" id="UP000514720">
    <property type="component" value="Chromosome"/>
</dbReference>
<feature type="transmembrane region" description="Helical" evidence="7">
    <location>
        <begin position="110"/>
        <end position="130"/>
    </location>
</feature>
<feature type="transmembrane region" description="Helical" evidence="7">
    <location>
        <begin position="20"/>
        <end position="43"/>
    </location>
</feature>
<name>A0A7L7KNI7_9MOLU</name>
<evidence type="ECO:0000256" key="4">
    <source>
        <dbReference type="ARBA" id="ARBA00022692"/>
    </source>
</evidence>
<reference evidence="9 10" key="1">
    <citation type="submission" date="2020-02" db="EMBL/GenBank/DDBJ databases">
        <authorList>
            <person name="Zheng R.K."/>
            <person name="Sun C.M."/>
        </authorList>
    </citation>
    <scope>NUCLEOTIDE SEQUENCE [LARGE SCALE GENOMIC DNA]</scope>
    <source>
        <strain evidence="10">zrk13</strain>
    </source>
</reference>
<dbReference type="SUPFAM" id="SSF161098">
    <property type="entry name" value="MetI-like"/>
    <property type="match status" value="1"/>
</dbReference>
<organism evidence="9 10">
    <name type="scientific">Candidatus Xianfuyuplasma coldseepsis</name>
    <dbReference type="NCBI Taxonomy" id="2782163"/>
    <lineage>
        <taxon>Bacteria</taxon>
        <taxon>Bacillati</taxon>
        <taxon>Mycoplasmatota</taxon>
        <taxon>Mollicutes</taxon>
        <taxon>Candidatus Izemoplasmatales</taxon>
        <taxon>Candidatus Izemoplasmataceae</taxon>
        <taxon>Candidatus Xianfuyuplasma</taxon>
    </lineage>
</organism>
<dbReference type="PANTHER" id="PTHR43005:SF1">
    <property type="entry name" value="SPERMIDINE_PUTRESCINE TRANSPORT SYSTEM PERMEASE PROTEIN"/>
    <property type="match status" value="1"/>
</dbReference>
<dbReference type="InterPro" id="IPR035906">
    <property type="entry name" value="MetI-like_sf"/>
</dbReference>
<evidence type="ECO:0000256" key="5">
    <source>
        <dbReference type="ARBA" id="ARBA00022989"/>
    </source>
</evidence>
<dbReference type="Gene3D" id="1.10.3720.10">
    <property type="entry name" value="MetI-like"/>
    <property type="match status" value="1"/>
</dbReference>
<evidence type="ECO:0000256" key="1">
    <source>
        <dbReference type="ARBA" id="ARBA00004651"/>
    </source>
</evidence>
<comment type="subcellular location">
    <subcellularLocation>
        <location evidence="1 7">Cell membrane</location>
        <topology evidence="1 7">Multi-pass membrane protein</topology>
    </subcellularLocation>
</comment>
<evidence type="ECO:0000259" key="8">
    <source>
        <dbReference type="PROSITE" id="PS50928"/>
    </source>
</evidence>
<keyword evidence="5 7" id="KW-1133">Transmembrane helix</keyword>
<dbReference type="CDD" id="cd06261">
    <property type="entry name" value="TM_PBP2"/>
    <property type="match status" value="1"/>
</dbReference>